<gene>
    <name evidence="1" type="ORF">UFOVP757_20</name>
</gene>
<evidence type="ECO:0000313" key="1">
    <source>
        <dbReference type="EMBL" id="CAB5225972.1"/>
    </source>
</evidence>
<reference evidence="1" key="1">
    <citation type="submission" date="2020-05" db="EMBL/GenBank/DDBJ databases">
        <authorList>
            <person name="Chiriac C."/>
            <person name="Salcher M."/>
            <person name="Ghai R."/>
            <person name="Kavagutti S V."/>
        </authorList>
    </citation>
    <scope>NUCLEOTIDE SEQUENCE</scope>
</reference>
<organism evidence="1">
    <name type="scientific">uncultured Caudovirales phage</name>
    <dbReference type="NCBI Taxonomy" id="2100421"/>
    <lineage>
        <taxon>Viruses</taxon>
        <taxon>Duplodnaviria</taxon>
        <taxon>Heunggongvirae</taxon>
        <taxon>Uroviricota</taxon>
        <taxon>Caudoviricetes</taxon>
        <taxon>Peduoviridae</taxon>
        <taxon>Maltschvirus</taxon>
        <taxon>Maltschvirus maltsch</taxon>
    </lineage>
</organism>
<accession>A0A6J7XAM4</accession>
<proteinExistence type="predicted"/>
<sequence>MKFLLYNNCTVKIGIGALQSAGTPASITTVDRSALCTSFRPTRSVNFKNVQTLADSTDKSLAVSSTGTVEIEINYDGDTGNVNPIFFMKEGYFVKLELVLAEGTPVTQTFTGVIQTATQPIVADEIVKESATIKLGVAYYAGLE</sequence>
<name>A0A6J7XAM4_9CAUD</name>
<protein>
    <submittedName>
        <fullName evidence="1">Uncharacterized protein</fullName>
    </submittedName>
</protein>
<dbReference type="EMBL" id="LR798355">
    <property type="protein sequence ID" value="CAB5225972.1"/>
    <property type="molecule type" value="Genomic_DNA"/>
</dbReference>